<evidence type="ECO:0000313" key="2">
    <source>
        <dbReference type="Proteomes" id="UP000793456"/>
    </source>
</evidence>
<evidence type="ECO:0000313" key="1">
    <source>
        <dbReference type="EMBL" id="TMS15247.1"/>
    </source>
</evidence>
<comment type="caution">
    <text evidence="1">The sequence shown here is derived from an EMBL/GenBank/DDBJ whole genome shotgun (WGS) entry which is preliminary data.</text>
</comment>
<keyword evidence="2" id="KW-1185">Reference proteome</keyword>
<gene>
    <name evidence="1" type="ORF">E3U43_021709</name>
</gene>
<reference evidence="1" key="1">
    <citation type="submission" date="2018-11" db="EMBL/GenBank/DDBJ databases">
        <title>The sequence and de novo assembly of Larimichthys crocea genome using PacBio and Hi-C technologies.</title>
        <authorList>
            <person name="Xu P."/>
            <person name="Chen B."/>
            <person name="Zhou Z."/>
            <person name="Ke Q."/>
            <person name="Wu Y."/>
            <person name="Bai H."/>
            <person name="Pu F."/>
        </authorList>
    </citation>
    <scope>NUCLEOTIDE SEQUENCE</scope>
    <source>
        <tissue evidence="1">Muscle</tissue>
    </source>
</reference>
<protein>
    <submittedName>
        <fullName evidence="1">Uncharacterized protein</fullName>
    </submittedName>
</protein>
<accession>A0ACD3R6P6</accession>
<name>A0ACD3R6P6_LARCR</name>
<sequence>MAQLLTFTITRHNIPGLTTHTLFHCSTTEREEKGKKKRWPLLGYRALLTLCGRFPPFTSPVIFSNGKTAKFKNILCVFFCVSLMTPICSGSPCLQQTPLHVRVVTIKK</sequence>
<dbReference type="EMBL" id="CM011682">
    <property type="protein sequence ID" value="TMS15247.1"/>
    <property type="molecule type" value="Genomic_DNA"/>
</dbReference>
<organism evidence="1 2">
    <name type="scientific">Larimichthys crocea</name>
    <name type="common">Large yellow croaker</name>
    <name type="synonym">Pseudosciaena crocea</name>
    <dbReference type="NCBI Taxonomy" id="215358"/>
    <lineage>
        <taxon>Eukaryota</taxon>
        <taxon>Metazoa</taxon>
        <taxon>Chordata</taxon>
        <taxon>Craniata</taxon>
        <taxon>Vertebrata</taxon>
        <taxon>Euteleostomi</taxon>
        <taxon>Actinopterygii</taxon>
        <taxon>Neopterygii</taxon>
        <taxon>Teleostei</taxon>
        <taxon>Neoteleostei</taxon>
        <taxon>Acanthomorphata</taxon>
        <taxon>Eupercaria</taxon>
        <taxon>Sciaenidae</taxon>
        <taxon>Larimichthys</taxon>
    </lineage>
</organism>
<dbReference type="Proteomes" id="UP000793456">
    <property type="component" value="Chromosome IX"/>
</dbReference>
<proteinExistence type="predicted"/>